<accession>A0A8K0DA43</accession>
<feature type="compositionally biased region" description="Basic and acidic residues" evidence="1">
    <location>
        <begin position="407"/>
        <end position="419"/>
    </location>
</feature>
<proteinExistence type="predicted"/>
<sequence>MKLRAVLLVFFVNLGQWIQIFVHCKIIELCDPETLYKLQPLGINSSVTINLNPKDHRRVCRLNITAPNSHVVNLQWKDHRELLDSHSSDTSPCPLSIFLPENQHTPIWKGDPCTNNGLPEVDLLTPQFRLIWTPPRFGFHARGRKLVITAVGQGDICQEEGQHICMRIGWKPALCVSEQLICDGKPNCPKGAPTSDEDEELCKNRLLSQTSWQQLAEEVIKNIPPGLINSRRRQNKVKDNTVTENPNLPYFSRKYENRITSTSQPEHHHHDSGDSVSAALAHYGPWGYLMLGMLICGTVLMFCGLWECCFRKPKPQIELQNQQQPTTVLIINRQQDDVISHQPPNYDDLDQPPSYMTLFPNFKLEITESNEDNVEESENNANDANTSDEHDELEQESVTISDVDSSSSREVEDVRERRSPVVCIVTSV</sequence>
<dbReference type="AlphaFoldDB" id="A0A8K0DA43"/>
<keyword evidence="2" id="KW-0472">Membrane</keyword>
<keyword evidence="5" id="KW-1185">Reference proteome</keyword>
<dbReference type="OrthoDB" id="8187887at2759"/>
<feature type="region of interest" description="Disordered" evidence="1">
    <location>
        <begin position="370"/>
        <end position="419"/>
    </location>
</feature>
<evidence type="ECO:0000313" key="4">
    <source>
        <dbReference type="EMBL" id="KAF2901974.1"/>
    </source>
</evidence>
<keyword evidence="3" id="KW-0732">Signal</keyword>
<feature type="transmembrane region" description="Helical" evidence="2">
    <location>
        <begin position="286"/>
        <end position="306"/>
    </location>
</feature>
<dbReference type="Proteomes" id="UP000801492">
    <property type="component" value="Unassembled WGS sequence"/>
</dbReference>
<feature type="chain" id="PRO_5035445814" evidence="3">
    <location>
        <begin position="18"/>
        <end position="428"/>
    </location>
</feature>
<evidence type="ECO:0000313" key="5">
    <source>
        <dbReference type="Proteomes" id="UP000801492"/>
    </source>
</evidence>
<feature type="signal peptide" evidence="3">
    <location>
        <begin position="1"/>
        <end position="17"/>
    </location>
</feature>
<protein>
    <submittedName>
        <fullName evidence="4">Uncharacterized protein</fullName>
    </submittedName>
</protein>
<comment type="caution">
    <text evidence="4">The sequence shown here is derived from an EMBL/GenBank/DDBJ whole genome shotgun (WGS) entry which is preliminary data.</text>
</comment>
<dbReference type="Gene3D" id="2.40.128.620">
    <property type="match status" value="1"/>
</dbReference>
<evidence type="ECO:0000256" key="2">
    <source>
        <dbReference type="SAM" id="Phobius"/>
    </source>
</evidence>
<evidence type="ECO:0000256" key="1">
    <source>
        <dbReference type="SAM" id="MobiDB-lite"/>
    </source>
</evidence>
<keyword evidence="2" id="KW-1133">Transmembrane helix</keyword>
<dbReference type="EMBL" id="VTPC01001434">
    <property type="protein sequence ID" value="KAF2901974.1"/>
    <property type="molecule type" value="Genomic_DNA"/>
</dbReference>
<gene>
    <name evidence="4" type="ORF">ILUMI_04210</name>
</gene>
<evidence type="ECO:0000256" key="3">
    <source>
        <dbReference type="SAM" id="SignalP"/>
    </source>
</evidence>
<name>A0A8K0DA43_IGNLU</name>
<reference evidence="4" key="1">
    <citation type="submission" date="2019-08" db="EMBL/GenBank/DDBJ databases">
        <title>The genome of the North American firefly Photinus pyralis.</title>
        <authorList>
            <consortium name="Photinus pyralis genome working group"/>
            <person name="Fallon T.R."/>
            <person name="Sander Lower S.E."/>
            <person name="Weng J.-K."/>
        </authorList>
    </citation>
    <scope>NUCLEOTIDE SEQUENCE</scope>
    <source>
        <strain evidence="4">TRF0915ILg1</strain>
        <tissue evidence="4">Whole body</tissue>
    </source>
</reference>
<keyword evidence="2" id="KW-0812">Transmembrane</keyword>
<organism evidence="4 5">
    <name type="scientific">Ignelater luminosus</name>
    <name type="common">Cucubano</name>
    <name type="synonym">Pyrophorus luminosus</name>
    <dbReference type="NCBI Taxonomy" id="2038154"/>
    <lineage>
        <taxon>Eukaryota</taxon>
        <taxon>Metazoa</taxon>
        <taxon>Ecdysozoa</taxon>
        <taxon>Arthropoda</taxon>
        <taxon>Hexapoda</taxon>
        <taxon>Insecta</taxon>
        <taxon>Pterygota</taxon>
        <taxon>Neoptera</taxon>
        <taxon>Endopterygota</taxon>
        <taxon>Coleoptera</taxon>
        <taxon>Polyphaga</taxon>
        <taxon>Elateriformia</taxon>
        <taxon>Elateroidea</taxon>
        <taxon>Elateridae</taxon>
        <taxon>Agrypninae</taxon>
        <taxon>Pyrophorini</taxon>
        <taxon>Ignelater</taxon>
    </lineage>
</organism>